<comment type="caution">
    <text evidence="1">The sequence shown here is derived from an EMBL/GenBank/DDBJ whole genome shotgun (WGS) entry which is preliminary data.</text>
</comment>
<name>A0ABT5S6T8_9FLAO</name>
<dbReference type="Proteomes" id="UP001151478">
    <property type="component" value="Unassembled WGS sequence"/>
</dbReference>
<evidence type="ECO:0000313" key="2">
    <source>
        <dbReference type="Proteomes" id="UP001151478"/>
    </source>
</evidence>
<reference evidence="1" key="1">
    <citation type="submission" date="2023-02" db="EMBL/GenBank/DDBJ databases">
        <title>Polaribacter ponticola sp. nov., isolated from seawater.</title>
        <authorList>
            <person name="Baek J.H."/>
            <person name="Kim J.M."/>
            <person name="Choi D.G."/>
            <person name="Jeon C.O."/>
        </authorList>
    </citation>
    <scope>NUCLEOTIDE SEQUENCE</scope>
    <source>
        <strain evidence="1">MSW5</strain>
    </source>
</reference>
<dbReference type="EMBL" id="JAOSLC020000003">
    <property type="protein sequence ID" value="MDD7913808.1"/>
    <property type="molecule type" value="Genomic_DNA"/>
</dbReference>
<proteinExistence type="predicted"/>
<accession>A0ABT5S6T8</accession>
<evidence type="ECO:0000313" key="1">
    <source>
        <dbReference type="EMBL" id="MDD7913808.1"/>
    </source>
</evidence>
<organism evidence="1 2">
    <name type="scientific">Polaribacter ponticola</name>
    <dbReference type="NCBI Taxonomy" id="2978475"/>
    <lineage>
        <taxon>Bacteria</taxon>
        <taxon>Pseudomonadati</taxon>
        <taxon>Bacteroidota</taxon>
        <taxon>Flavobacteriia</taxon>
        <taxon>Flavobacteriales</taxon>
        <taxon>Flavobacteriaceae</taxon>
    </lineage>
</organism>
<sequence>MYTIQLKINEKVYDKFIWLLSKFNKEEIEIVSESSDFIATKNYLQKELSEIERGKATFISQKEFENRLNGIV</sequence>
<keyword evidence="2" id="KW-1185">Reference proteome</keyword>
<dbReference type="RefSeq" id="WP_265724490.1">
    <property type="nucleotide sequence ID" value="NZ_JAOSLC020000003.1"/>
</dbReference>
<protein>
    <submittedName>
        <fullName evidence="1">tRNA pseudouridine synthase A</fullName>
    </submittedName>
</protein>
<gene>
    <name evidence="1" type="ORF">N5A56_004970</name>
</gene>